<reference evidence="3 4" key="1">
    <citation type="submission" date="2019-09" db="EMBL/GenBank/DDBJ databases">
        <title>Draft genome sequences of 48 bacterial type strains from the CCUG.</title>
        <authorList>
            <person name="Tunovic T."/>
            <person name="Pineiro-Iglesias B."/>
            <person name="Unosson C."/>
            <person name="Inganas E."/>
            <person name="Ohlen M."/>
            <person name="Cardew S."/>
            <person name="Jensie-Markopoulos S."/>
            <person name="Salva-Serra F."/>
            <person name="Jaen-Luchoro D."/>
            <person name="Karlsson R."/>
            <person name="Svensson-Stadler L."/>
            <person name="Chun J."/>
            <person name="Moore E."/>
        </authorList>
    </citation>
    <scope>NUCLEOTIDE SEQUENCE [LARGE SCALE GENOMIC DNA]</scope>
    <source>
        <strain evidence="3 4">CCUG 30977</strain>
    </source>
</reference>
<dbReference type="EMBL" id="VZPB01000023">
    <property type="protein sequence ID" value="KAB0581807.1"/>
    <property type="molecule type" value="Genomic_DNA"/>
</dbReference>
<comment type="caution">
    <text evidence="3">The sequence shown here is derived from an EMBL/GenBank/DDBJ whole genome shotgun (WGS) entry which is preliminary data.</text>
</comment>
<dbReference type="SUPFAM" id="SSF56935">
    <property type="entry name" value="Porins"/>
    <property type="match status" value="1"/>
</dbReference>
<dbReference type="InterPro" id="IPR023614">
    <property type="entry name" value="Porin_dom_sf"/>
</dbReference>
<feature type="signal peptide" evidence="1">
    <location>
        <begin position="1"/>
        <end position="24"/>
    </location>
</feature>
<name>A0A643FBM2_IDEDE</name>
<keyword evidence="4" id="KW-1185">Reference proteome</keyword>
<dbReference type="AlphaFoldDB" id="A0A643FBM2"/>
<dbReference type="Gene3D" id="2.40.160.10">
    <property type="entry name" value="Porin"/>
    <property type="match status" value="1"/>
</dbReference>
<dbReference type="OrthoDB" id="8735103at2"/>
<dbReference type="GO" id="GO:0015288">
    <property type="term" value="F:porin activity"/>
    <property type="evidence" value="ECO:0007669"/>
    <property type="project" value="InterPro"/>
</dbReference>
<dbReference type="RefSeq" id="WP_151124221.1">
    <property type="nucleotide sequence ID" value="NZ_CP088081.1"/>
</dbReference>
<evidence type="ECO:0000313" key="3">
    <source>
        <dbReference type="EMBL" id="KAB0581807.1"/>
    </source>
</evidence>
<sequence length="401" mass="41929">MQFTALARAATLTVLAGAALSAQAVGFTQGDVTMDINGTVNGFYMNREDTVTTKATGAEAKATNSMVSNGLLPGWLNFVATTKVADQDIKVHFGFAPGIVNNSTVVGLPDGAAGNTPGAYSQIDTRNIYFRIGNESWGHLKFGRDIGLFGQDVILSDMTLIGVGGTTNAAMPFNTTFGMIGHGYMYTGFQPQISYDTPKVDGLQASVGIFQPSKYAGDETKTPALQASAGYSWAGSAPGKVWAGVVHQSTSCSGGSGNCSSEPFTAQGYELGIKAGMNGLEGMLYGFKAKGLGLSTIGAQFLGGSDGAGNRTDSKGYLAQVTYKLGDTKLGVNYGRNTDEDGATAAVFGGPKNVRKSFTLGVYHTLNKYITLVGEFNHEKQDNDVTESKVRTLSVGGVVFF</sequence>
<protein>
    <submittedName>
        <fullName evidence="3">Porin</fullName>
    </submittedName>
</protein>
<proteinExistence type="predicted"/>
<feature type="chain" id="PRO_5024851499" evidence="1">
    <location>
        <begin position="25"/>
        <end position="401"/>
    </location>
</feature>
<evidence type="ECO:0000256" key="1">
    <source>
        <dbReference type="SAM" id="SignalP"/>
    </source>
</evidence>
<feature type="domain" description="Porin" evidence="2">
    <location>
        <begin position="11"/>
        <end position="383"/>
    </location>
</feature>
<organism evidence="3 4">
    <name type="scientific">Ideonella dechloratans</name>
    <dbReference type="NCBI Taxonomy" id="36863"/>
    <lineage>
        <taxon>Bacteria</taxon>
        <taxon>Pseudomonadati</taxon>
        <taxon>Pseudomonadota</taxon>
        <taxon>Betaproteobacteria</taxon>
        <taxon>Burkholderiales</taxon>
        <taxon>Sphaerotilaceae</taxon>
        <taxon>Ideonella</taxon>
    </lineage>
</organism>
<dbReference type="Pfam" id="PF13609">
    <property type="entry name" value="Porin_4"/>
    <property type="match status" value="1"/>
</dbReference>
<evidence type="ECO:0000259" key="2">
    <source>
        <dbReference type="Pfam" id="PF13609"/>
    </source>
</evidence>
<dbReference type="InterPro" id="IPR033900">
    <property type="entry name" value="Gram_neg_porin_domain"/>
</dbReference>
<dbReference type="Proteomes" id="UP000430120">
    <property type="component" value="Unassembled WGS sequence"/>
</dbReference>
<gene>
    <name evidence="3" type="ORF">F7Q92_11175</name>
</gene>
<evidence type="ECO:0000313" key="4">
    <source>
        <dbReference type="Proteomes" id="UP000430120"/>
    </source>
</evidence>
<accession>A0A643FBM2</accession>
<keyword evidence="1" id="KW-0732">Signal</keyword>
<dbReference type="GO" id="GO:0016020">
    <property type="term" value="C:membrane"/>
    <property type="evidence" value="ECO:0007669"/>
    <property type="project" value="InterPro"/>
</dbReference>